<comment type="caution">
    <text evidence="2">The sequence shown here is derived from an EMBL/GenBank/DDBJ whole genome shotgun (WGS) entry which is preliminary data.</text>
</comment>
<name>A0ABD1QDG0_9LAMI</name>
<protein>
    <submittedName>
        <fullName evidence="2">Uncharacterized protein</fullName>
    </submittedName>
</protein>
<organism evidence="2 3">
    <name type="scientific">Abeliophyllum distichum</name>
    <dbReference type="NCBI Taxonomy" id="126358"/>
    <lineage>
        <taxon>Eukaryota</taxon>
        <taxon>Viridiplantae</taxon>
        <taxon>Streptophyta</taxon>
        <taxon>Embryophyta</taxon>
        <taxon>Tracheophyta</taxon>
        <taxon>Spermatophyta</taxon>
        <taxon>Magnoliopsida</taxon>
        <taxon>eudicotyledons</taxon>
        <taxon>Gunneridae</taxon>
        <taxon>Pentapetalae</taxon>
        <taxon>asterids</taxon>
        <taxon>lamiids</taxon>
        <taxon>Lamiales</taxon>
        <taxon>Oleaceae</taxon>
        <taxon>Forsythieae</taxon>
        <taxon>Abeliophyllum</taxon>
    </lineage>
</organism>
<proteinExistence type="predicted"/>
<gene>
    <name evidence="2" type="ORF">Adt_34993</name>
</gene>
<reference evidence="3" key="1">
    <citation type="submission" date="2024-07" db="EMBL/GenBank/DDBJ databases">
        <title>Two chromosome-level genome assemblies of Korean endemic species Abeliophyllum distichum and Forsythia ovata (Oleaceae).</title>
        <authorList>
            <person name="Jang H."/>
        </authorList>
    </citation>
    <scope>NUCLEOTIDE SEQUENCE [LARGE SCALE GENOMIC DNA]</scope>
</reference>
<feature type="compositionally biased region" description="Basic and acidic residues" evidence="1">
    <location>
        <begin position="109"/>
        <end position="132"/>
    </location>
</feature>
<evidence type="ECO:0000256" key="1">
    <source>
        <dbReference type="SAM" id="MobiDB-lite"/>
    </source>
</evidence>
<dbReference type="AlphaFoldDB" id="A0ABD1QDG0"/>
<dbReference type="Proteomes" id="UP001604336">
    <property type="component" value="Unassembled WGS sequence"/>
</dbReference>
<dbReference type="EMBL" id="JBFOLK010000011">
    <property type="protein sequence ID" value="KAL2474257.1"/>
    <property type="molecule type" value="Genomic_DNA"/>
</dbReference>
<accession>A0ABD1QDG0</accession>
<sequence length="143" mass="17529">MEKYDRRGDLTDHINMYKTRFQGYIPVVKCRNFHTTLVSNPKRWYNKLEQESIRSWPQMKQKFINTFIGNWTMIANVIQIHEIDRRKENREPKTYTQLVDLIQREIRSEDTIENREKAKREKGDRYHREGRISPKPRTNRYQG</sequence>
<feature type="region of interest" description="Disordered" evidence="1">
    <location>
        <begin position="109"/>
        <end position="143"/>
    </location>
</feature>
<keyword evidence="3" id="KW-1185">Reference proteome</keyword>
<evidence type="ECO:0000313" key="2">
    <source>
        <dbReference type="EMBL" id="KAL2474257.1"/>
    </source>
</evidence>
<evidence type="ECO:0000313" key="3">
    <source>
        <dbReference type="Proteomes" id="UP001604336"/>
    </source>
</evidence>